<dbReference type="PANTHER" id="PTHR16172:SF41">
    <property type="entry name" value="MAJOR FACILITATOR SUPERFAMILY DOMAIN-CONTAINING PROTEIN 6-LIKE"/>
    <property type="match status" value="1"/>
</dbReference>
<dbReference type="Pfam" id="PF12832">
    <property type="entry name" value="MFS_1_like"/>
    <property type="match status" value="1"/>
</dbReference>
<evidence type="ECO:0000256" key="4">
    <source>
        <dbReference type="ARBA" id="ARBA00022989"/>
    </source>
</evidence>
<dbReference type="AlphaFoldDB" id="A0A8J6LR21"/>
<sequence length="774" mass="86244">MGTDTSTTMEEKIQKPSKKSKWKINKNLIMLKVTLFFLYGATSSLVPYLTIHMQSIGLTMEEIAMIYLALPFTTFVAPPVTGFLVDKFGKYKPVVIISFILTAALHHCLLLLPHQETPGVVPSGYIITHPRKGYVEVWWSPCPSRECPEDEELDVVLDMCVDHCLLKKKMAIAPFAGAADPGNTDDLSFHVKKKKNNDTMKGNSTQLFTLDMHPNLGEPIEQGGIDLESAEEDDNVIDLKKRFKEKLLRRSGVNVTELEDNDLRCGGLVSSANDMSTQQRLRNYSTDCIVQKCHFNTGGPEVCPPEYKKSDDKVFWIYFFVRFSASIMQTAGMTIMDPIALTMIEKYGGDFGKEKLFSSLGMAMFSPITGALIDWSSRRSGYTDYSAAFYTYDVLLVVAALAVYLMPLGTKLPSDNIFRDLRNIFQMPHVVVFIIFLYILGNLWGFIESYLFFYLKDLGAPNYLLGITVTVGTVSSMPFLYGADNITRKVGHITVIIVAFFAHAARLVGYSLIESAWWCFPFEALESLSVHMMWVAAATYCAILAPKGLLATLIGVIGMAHFSIGRGSGSFVGGHVIAKFGIRQGFRVMGLVAVISGIIYALLHILWLRKVDKSDEDETTDLKDDEPKFKDQGTMVSFERLSLVIEYNQIGSLTSLGRVREHGIITRARSNSMRRGSYSSGMFKVTKGSSSKVDLLKSAVEVNHHKSSSQMRISNNYLNRQANNSTGKIYPDIKSATPPELEIEALIPNEKDEIIYDTVKSKNNSENSSKANPV</sequence>
<feature type="transmembrane region" description="Helical" evidence="6">
    <location>
        <begin position="63"/>
        <end position="85"/>
    </location>
</feature>
<reference evidence="8" key="1">
    <citation type="journal article" date="2020" name="J Insects Food Feed">
        <title>The yellow mealworm (Tenebrio molitor) genome: a resource for the emerging insects as food and feed industry.</title>
        <authorList>
            <person name="Eriksson T."/>
            <person name="Andere A."/>
            <person name="Kelstrup H."/>
            <person name="Emery V."/>
            <person name="Picard C."/>
        </authorList>
    </citation>
    <scope>NUCLEOTIDE SEQUENCE</scope>
    <source>
        <strain evidence="8">Stoneville</strain>
        <tissue evidence="8">Whole head</tissue>
    </source>
</reference>
<evidence type="ECO:0000313" key="8">
    <source>
        <dbReference type="EMBL" id="KAH0822441.1"/>
    </source>
</evidence>
<feature type="transmembrane region" description="Helical" evidence="6">
    <location>
        <begin position="387"/>
        <end position="409"/>
    </location>
</feature>
<dbReference type="Gene3D" id="1.20.1250.20">
    <property type="entry name" value="MFS general substrate transporter like domains"/>
    <property type="match status" value="3"/>
</dbReference>
<comment type="similarity">
    <text evidence="2">Belongs to the major facilitator superfamily. MFSD6 family.</text>
</comment>
<dbReference type="GO" id="GO:0016020">
    <property type="term" value="C:membrane"/>
    <property type="evidence" value="ECO:0007669"/>
    <property type="project" value="UniProtKB-SubCell"/>
</dbReference>
<feature type="transmembrane region" description="Helical" evidence="6">
    <location>
        <begin position="585"/>
        <end position="607"/>
    </location>
</feature>
<evidence type="ECO:0000256" key="3">
    <source>
        <dbReference type="ARBA" id="ARBA00022692"/>
    </source>
</evidence>
<reference evidence="8" key="2">
    <citation type="submission" date="2021-08" db="EMBL/GenBank/DDBJ databases">
        <authorList>
            <person name="Eriksson T."/>
        </authorList>
    </citation>
    <scope>NUCLEOTIDE SEQUENCE</scope>
    <source>
        <strain evidence="8">Stoneville</strain>
        <tissue evidence="8">Whole head</tissue>
    </source>
</reference>
<dbReference type="PANTHER" id="PTHR16172">
    <property type="entry name" value="MAJOR FACILITATOR SUPERFAMILY DOMAIN-CONTAINING PROTEIN 6-LIKE"/>
    <property type="match status" value="1"/>
</dbReference>
<keyword evidence="9" id="KW-1185">Reference proteome</keyword>
<dbReference type="InterPro" id="IPR024989">
    <property type="entry name" value="MFS_assoc_dom"/>
</dbReference>
<feature type="transmembrane region" description="Helical" evidence="6">
    <location>
        <begin position="463"/>
        <end position="481"/>
    </location>
</feature>
<dbReference type="Proteomes" id="UP000719412">
    <property type="component" value="Unassembled WGS sequence"/>
</dbReference>
<name>A0A8J6LR21_TENMO</name>
<feature type="transmembrane region" description="Helical" evidence="6">
    <location>
        <begin position="28"/>
        <end position="51"/>
    </location>
</feature>
<proteinExistence type="inferred from homology"/>
<dbReference type="InterPro" id="IPR051717">
    <property type="entry name" value="MFS_MFSD6"/>
</dbReference>
<keyword evidence="4 6" id="KW-1133">Transmembrane helix</keyword>
<gene>
    <name evidence="8" type="ORF">GEV33_000350</name>
</gene>
<dbReference type="SUPFAM" id="SSF103473">
    <property type="entry name" value="MFS general substrate transporter"/>
    <property type="match status" value="1"/>
</dbReference>
<comment type="subcellular location">
    <subcellularLocation>
        <location evidence="1">Membrane</location>
        <topology evidence="1">Multi-pass membrane protein</topology>
    </subcellularLocation>
</comment>
<dbReference type="InterPro" id="IPR036259">
    <property type="entry name" value="MFS_trans_sf"/>
</dbReference>
<evidence type="ECO:0000256" key="5">
    <source>
        <dbReference type="ARBA" id="ARBA00023136"/>
    </source>
</evidence>
<organism evidence="8 9">
    <name type="scientific">Tenebrio molitor</name>
    <name type="common">Yellow mealworm beetle</name>
    <dbReference type="NCBI Taxonomy" id="7067"/>
    <lineage>
        <taxon>Eukaryota</taxon>
        <taxon>Metazoa</taxon>
        <taxon>Ecdysozoa</taxon>
        <taxon>Arthropoda</taxon>
        <taxon>Hexapoda</taxon>
        <taxon>Insecta</taxon>
        <taxon>Pterygota</taxon>
        <taxon>Neoptera</taxon>
        <taxon>Endopterygota</taxon>
        <taxon>Coleoptera</taxon>
        <taxon>Polyphaga</taxon>
        <taxon>Cucujiformia</taxon>
        <taxon>Tenebrionidae</taxon>
        <taxon>Tenebrio</taxon>
    </lineage>
</organism>
<feature type="transmembrane region" description="Helical" evidence="6">
    <location>
        <begin position="430"/>
        <end position="451"/>
    </location>
</feature>
<evidence type="ECO:0000256" key="2">
    <source>
        <dbReference type="ARBA" id="ARBA00005241"/>
    </source>
</evidence>
<protein>
    <recommendedName>
        <fullName evidence="7">Major facilitator superfamily associated domain-containing protein</fullName>
    </recommendedName>
</protein>
<evidence type="ECO:0000256" key="1">
    <source>
        <dbReference type="ARBA" id="ARBA00004141"/>
    </source>
</evidence>
<evidence type="ECO:0000313" key="9">
    <source>
        <dbReference type="Proteomes" id="UP000719412"/>
    </source>
</evidence>
<evidence type="ECO:0000259" key="7">
    <source>
        <dbReference type="Pfam" id="PF12832"/>
    </source>
</evidence>
<feature type="transmembrane region" description="Helical" evidence="6">
    <location>
        <begin position="533"/>
        <end position="564"/>
    </location>
</feature>
<evidence type="ECO:0000256" key="6">
    <source>
        <dbReference type="SAM" id="Phobius"/>
    </source>
</evidence>
<dbReference type="CDD" id="cd17335">
    <property type="entry name" value="MFS_MFSD6"/>
    <property type="match status" value="1"/>
</dbReference>
<feature type="transmembrane region" description="Helical" evidence="6">
    <location>
        <begin position="493"/>
        <end position="513"/>
    </location>
</feature>
<feature type="transmembrane region" description="Helical" evidence="6">
    <location>
        <begin position="315"/>
        <end position="335"/>
    </location>
</feature>
<dbReference type="EMBL" id="JABDTM020002266">
    <property type="protein sequence ID" value="KAH0822441.1"/>
    <property type="molecule type" value="Genomic_DNA"/>
</dbReference>
<keyword evidence="5 6" id="KW-0472">Membrane</keyword>
<comment type="caution">
    <text evidence="8">The sequence shown here is derived from an EMBL/GenBank/DDBJ whole genome shotgun (WGS) entry which is preliminary data.</text>
</comment>
<feature type="transmembrane region" description="Helical" evidence="6">
    <location>
        <begin position="356"/>
        <end position="375"/>
    </location>
</feature>
<accession>A0A8J6LR21</accession>
<keyword evidence="3 6" id="KW-0812">Transmembrane</keyword>
<feature type="domain" description="Major facilitator superfamily associated" evidence="7">
    <location>
        <begin position="28"/>
        <end position="587"/>
    </location>
</feature>